<dbReference type="Pfam" id="PF12311">
    <property type="entry name" value="DUF3632"/>
    <property type="match status" value="1"/>
</dbReference>
<dbReference type="PANTHER" id="PTHR38797:SF4">
    <property type="entry name" value="NUCLEAR PORE COMPLEX PROTEIN NUP85"/>
    <property type="match status" value="1"/>
</dbReference>
<proteinExistence type="predicted"/>
<comment type="caution">
    <text evidence="1">The sequence shown here is derived from an EMBL/GenBank/DDBJ whole genome shotgun (WGS) entry which is preliminary data.</text>
</comment>
<dbReference type="AlphaFoldDB" id="A0A8H4UBE5"/>
<dbReference type="PANTHER" id="PTHR38797">
    <property type="entry name" value="NUCLEAR PORE COMPLEX PROTEIN NUP85-RELATED"/>
    <property type="match status" value="1"/>
</dbReference>
<organism evidence="1 2">
    <name type="scientific">Fusarium sarcochroum</name>
    <dbReference type="NCBI Taxonomy" id="1208366"/>
    <lineage>
        <taxon>Eukaryota</taxon>
        <taxon>Fungi</taxon>
        <taxon>Dikarya</taxon>
        <taxon>Ascomycota</taxon>
        <taxon>Pezizomycotina</taxon>
        <taxon>Sordariomycetes</taxon>
        <taxon>Hypocreomycetidae</taxon>
        <taxon>Hypocreales</taxon>
        <taxon>Nectriaceae</taxon>
        <taxon>Fusarium</taxon>
        <taxon>Fusarium lateritium species complex</taxon>
    </lineage>
</organism>
<dbReference type="Proteomes" id="UP000622797">
    <property type="component" value="Unassembled WGS sequence"/>
</dbReference>
<dbReference type="InterPro" id="IPR053204">
    <property type="entry name" value="Oxopyrrolidines_Biosynth-assoc"/>
</dbReference>
<sequence>MAVQLQLEDDGAPSFAPTVISILNSAFMQEIPPSEAATALDSLFDQTYREHGNAADFLWWFWDLVHDLARQIPHDSLAQDRLTSIIRELQALPEKTVDLGKGWGEDSSVQNWTNLPLFGPTFREKLDEATGTVQRQKRMVNLQAYAARLGGYRLIPIEVYAIWAFVDALEGTMTPIRGRPDEVNSDPMAIEDVAYKVKCAAIWMIHAGHVLHGRDEEIQGATAGPLWKLDKKEGIQLRRKTKGTDGLCDERWKLWQERFDLIRGLNELETEARELAGEAWAVMNAV</sequence>
<gene>
    <name evidence="1" type="ORF">FSARC_521</name>
</gene>
<dbReference type="EMBL" id="JABEXW010000029">
    <property type="protein sequence ID" value="KAF4973090.1"/>
    <property type="molecule type" value="Genomic_DNA"/>
</dbReference>
<evidence type="ECO:0000313" key="2">
    <source>
        <dbReference type="Proteomes" id="UP000622797"/>
    </source>
</evidence>
<evidence type="ECO:0000313" key="1">
    <source>
        <dbReference type="EMBL" id="KAF4973090.1"/>
    </source>
</evidence>
<reference evidence="1" key="1">
    <citation type="journal article" date="2020" name="BMC Genomics">
        <title>Correction to: Identification and distribution of gene clusters required for synthesis of sphingolipid metabolism inhibitors in diverse species of the filamentous fungus Fusarium.</title>
        <authorList>
            <person name="Kim H.S."/>
            <person name="Lohmar J.M."/>
            <person name="Busman M."/>
            <person name="Brown D.W."/>
            <person name="Naumann T.A."/>
            <person name="Divon H.H."/>
            <person name="Lysoe E."/>
            <person name="Uhlig S."/>
            <person name="Proctor R.H."/>
        </authorList>
    </citation>
    <scope>NUCLEOTIDE SEQUENCE</scope>
    <source>
        <strain evidence="1">NRRL 20472</strain>
    </source>
</reference>
<protein>
    <submittedName>
        <fullName evidence="1">Uncharacterized protein</fullName>
    </submittedName>
</protein>
<dbReference type="OrthoDB" id="3350591at2759"/>
<name>A0A8H4UBE5_9HYPO</name>
<keyword evidence="2" id="KW-1185">Reference proteome</keyword>
<dbReference type="InterPro" id="IPR022085">
    <property type="entry name" value="OpdG"/>
</dbReference>
<accession>A0A8H4UBE5</accession>
<reference evidence="1" key="2">
    <citation type="submission" date="2020-05" db="EMBL/GenBank/DDBJ databases">
        <authorList>
            <person name="Kim H.-S."/>
            <person name="Proctor R.H."/>
            <person name="Brown D.W."/>
        </authorList>
    </citation>
    <scope>NUCLEOTIDE SEQUENCE</scope>
    <source>
        <strain evidence="1">NRRL 20472</strain>
    </source>
</reference>